<keyword evidence="3 5" id="KW-0732">Signal</keyword>
<comment type="similarity">
    <text evidence="2">Belongs to the fimbrial protein family.</text>
</comment>
<dbReference type="PANTHER" id="PTHR33420">
    <property type="entry name" value="FIMBRIAL SUBUNIT ELFA-RELATED"/>
    <property type="match status" value="1"/>
</dbReference>
<dbReference type="GO" id="GO:0043709">
    <property type="term" value="P:cell adhesion involved in single-species biofilm formation"/>
    <property type="evidence" value="ECO:0007669"/>
    <property type="project" value="TreeGrafter"/>
</dbReference>
<sequence length="179" mass="18116">MRTVNLYAALLIAAVPFASHAADGTITFNGEITDKTCTIASPQGKDFTVTLPTVSTSALSAAGQVAGRTPFSMSLSQCSAGDVATYFEPGATIDISSGRLNNVATANAASAVKLQLLGDNSLFIPVVAAGAGASQANSQTVTVDGAGSANLNYFVEYYATGAATPGEVSSSVKYTIIYN</sequence>
<name>A0A0R0CHP2_9GAMM</name>
<keyword evidence="7" id="KW-1185">Reference proteome</keyword>
<dbReference type="OrthoDB" id="6494728at2"/>
<gene>
    <name evidence="6" type="ORF">ABB27_06165</name>
</gene>
<evidence type="ECO:0000256" key="4">
    <source>
        <dbReference type="ARBA" id="ARBA00023263"/>
    </source>
</evidence>
<dbReference type="Gene3D" id="2.60.40.1090">
    <property type="entry name" value="Fimbrial-type adhesion domain"/>
    <property type="match status" value="1"/>
</dbReference>
<dbReference type="InterPro" id="IPR039458">
    <property type="entry name" value="FimA-like"/>
</dbReference>
<dbReference type="InterPro" id="IPR036937">
    <property type="entry name" value="Adhesion_dom_fimbrial_sf"/>
</dbReference>
<dbReference type="SUPFAM" id="SSF49401">
    <property type="entry name" value="Bacterial adhesins"/>
    <property type="match status" value="1"/>
</dbReference>
<dbReference type="Pfam" id="PF16970">
    <property type="entry name" value="FimA"/>
    <property type="match status" value="1"/>
</dbReference>
<dbReference type="PANTHER" id="PTHR33420:SF3">
    <property type="entry name" value="FIMBRIAL SUBUNIT ELFA"/>
    <property type="match status" value="1"/>
</dbReference>
<feature type="chain" id="PRO_5006394095" evidence="5">
    <location>
        <begin position="22"/>
        <end position="179"/>
    </location>
</feature>
<dbReference type="InterPro" id="IPR008966">
    <property type="entry name" value="Adhesion_dom_sf"/>
</dbReference>
<evidence type="ECO:0000256" key="1">
    <source>
        <dbReference type="ARBA" id="ARBA00004561"/>
    </source>
</evidence>
<dbReference type="EMBL" id="LDJJ01000017">
    <property type="protein sequence ID" value="KRG69436.1"/>
    <property type="molecule type" value="Genomic_DNA"/>
</dbReference>
<evidence type="ECO:0000313" key="6">
    <source>
        <dbReference type="EMBL" id="KRG69436.1"/>
    </source>
</evidence>
<dbReference type="AlphaFoldDB" id="A0A0R0CHP2"/>
<evidence type="ECO:0000256" key="2">
    <source>
        <dbReference type="ARBA" id="ARBA00006671"/>
    </source>
</evidence>
<organism evidence="6 7">
    <name type="scientific">Stenotrophomonas terrae</name>
    <dbReference type="NCBI Taxonomy" id="405446"/>
    <lineage>
        <taxon>Bacteria</taxon>
        <taxon>Pseudomonadati</taxon>
        <taxon>Pseudomonadota</taxon>
        <taxon>Gammaproteobacteria</taxon>
        <taxon>Lysobacterales</taxon>
        <taxon>Lysobacteraceae</taxon>
        <taxon>Stenotrophomonas</taxon>
    </lineage>
</organism>
<proteinExistence type="inferred from homology"/>
<reference evidence="6 7" key="1">
    <citation type="submission" date="2015-05" db="EMBL/GenBank/DDBJ databases">
        <title>Genome sequencing and analysis of members of genus Stenotrophomonas.</title>
        <authorList>
            <person name="Patil P.P."/>
            <person name="Midha S."/>
            <person name="Patil P.B."/>
        </authorList>
    </citation>
    <scope>NUCLEOTIDE SEQUENCE [LARGE SCALE GENOMIC DNA]</scope>
    <source>
        <strain evidence="6 7">DSM 18941</strain>
    </source>
</reference>
<feature type="signal peptide" evidence="5">
    <location>
        <begin position="1"/>
        <end position="21"/>
    </location>
</feature>
<dbReference type="RefSeq" id="WP_057627390.1">
    <property type="nucleotide sequence ID" value="NZ_LDJJ01000017.1"/>
</dbReference>
<dbReference type="GO" id="GO:0009289">
    <property type="term" value="C:pilus"/>
    <property type="evidence" value="ECO:0007669"/>
    <property type="project" value="UniProtKB-SubCell"/>
</dbReference>
<evidence type="ECO:0000313" key="7">
    <source>
        <dbReference type="Proteomes" id="UP000051863"/>
    </source>
</evidence>
<protein>
    <submittedName>
        <fullName evidence="6">Ferrous iron transporter B</fullName>
    </submittedName>
</protein>
<dbReference type="InterPro" id="IPR050263">
    <property type="entry name" value="Bact_Fimbrial_Adh_Pro"/>
</dbReference>
<evidence type="ECO:0000256" key="3">
    <source>
        <dbReference type="ARBA" id="ARBA00022729"/>
    </source>
</evidence>
<evidence type="ECO:0000256" key="5">
    <source>
        <dbReference type="SAM" id="SignalP"/>
    </source>
</evidence>
<keyword evidence="4" id="KW-0281">Fimbrium</keyword>
<dbReference type="Proteomes" id="UP000051863">
    <property type="component" value="Unassembled WGS sequence"/>
</dbReference>
<comment type="caution">
    <text evidence="6">The sequence shown here is derived from an EMBL/GenBank/DDBJ whole genome shotgun (WGS) entry which is preliminary data.</text>
</comment>
<accession>A0A0R0CHP2</accession>
<comment type="subcellular location">
    <subcellularLocation>
        <location evidence="1">Fimbrium</location>
    </subcellularLocation>
</comment>
<dbReference type="PATRIC" id="fig|405446.3.peg.562"/>